<reference evidence="1" key="2">
    <citation type="submission" date="2021-03" db="EMBL/GenBank/DDBJ databases">
        <title>Alternative transmission patterns in independently acquired nutritional co-symbionts of Dictyopharidae planthoppers.</title>
        <authorList>
            <person name="Michalik A."/>
            <person name="Lukasik P."/>
        </authorList>
    </citation>
    <scope>NUCLEOTIDE SEQUENCE</scope>
    <source>
        <strain evidence="1">RANSCY</strain>
    </source>
</reference>
<evidence type="ECO:0000313" key="1">
    <source>
        <dbReference type="EMBL" id="QSW37921.1"/>
    </source>
</evidence>
<dbReference type="EMBL" id="CP071412">
    <property type="protein sequence ID" value="QSW37921.1"/>
    <property type="molecule type" value="Genomic_DNA"/>
</dbReference>
<sequence>MMLRNIKKLYNKEFFFLKRNIRTVRNKLNYRDSFACIDKNQATNSIIKALFYIRKYIYMGRRITIITSRKIESNILIKKLVSKDLLIRDNYIYYNGIINKEISKYKDLVVIVIGDVNCNFVKEAKKLGITSIYLSSKLLNSIYKPDIYVRCNTNSDISLYNILEQIYYHKKLYLLGKNANSKKNSIKRYFILSSRVNKYITLIGINFISDLFITKRYLSTLIKKIENILNIGIQNIRLLKLTIKEGIRKLELLYNEKIRIFSIKKIISRFRIKYYICNNKYVSFCFCKDKDKKVSSILMNIIAYKDVVESNILKEKSIFDERNTLNKLLRKKKHIKFFIIR</sequence>
<name>A0A974XAB9_9PROT</name>
<protein>
    <submittedName>
        <fullName evidence="1">Uncharacterized protein</fullName>
    </submittedName>
</protein>
<gene>
    <name evidence="1" type="ORF">JSR06_00465</name>
</gene>
<dbReference type="AlphaFoldDB" id="A0A974XAB9"/>
<dbReference type="Gene3D" id="3.40.50.10490">
    <property type="entry name" value="Glucose-6-phosphate isomerase like protein, domain 1"/>
    <property type="match status" value="1"/>
</dbReference>
<reference evidence="1" key="1">
    <citation type="submission" date="2021-02" db="EMBL/GenBank/DDBJ databases">
        <authorList>
            <person name="Franco D."/>
        </authorList>
    </citation>
    <scope>NUCLEOTIDE SEQUENCE</scope>
    <source>
        <strain evidence="1">RANSCY</strain>
    </source>
</reference>
<accession>A0A974XAB9</accession>
<proteinExistence type="predicted"/>
<evidence type="ECO:0000313" key="2">
    <source>
        <dbReference type="Proteomes" id="UP000663347"/>
    </source>
</evidence>
<dbReference type="Proteomes" id="UP000663347">
    <property type="component" value="Chromosome"/>
</dbReference>
<organism evidence="1 2">
    <name type="scientific">Candidatus Vidania fulgoroideorum</name>
    <dbReference type="NCBI Taxonomy" id="881286"/>
    <lineage>
        <taxon>Bacteria</taxon>
        <taxon>Pseudomonadati</taxon>
        <taxon>Pseudomonadota</taxon>
        <taxon>Betaproteobacteria</taxon>
        <taxon>Candidatus Vidania</taxon>
    </lineage>
</organism>